<sequence length="273" mass="31766">MAVNYENRYQLSELKNIYTLPSAPYKKAQKTNNKMLIPFEKIDLTLCRKAAYCTVFITSRERMHFWLHALGQLLVIGNKNNPSVKVEWHDSTTQGLIERTEFEVHSSESVGDYEGDTLMYKVIACVPDHRILSDSAKVINLRRKHGKHVIGNSKCTFVYKKNFETLLSMNLQGLRNDIVQDVIKLLNKVETSPESIETLKQVHARELKMLREKMQESDIDKKKIIENFEIEKCQLMSKAKELERNSYQTKEVFQAAEEKLQNKIIVLTEKKLN</sequence>
<accession>A0A6J8ENH6</accession>
<organism evidence="2 3">
    <name type="scientific">Mytilus coruscus</name>
    <name type="common">Sea mussel</name>
    <dbReference type="NCBI Taxonomy" id="42192"/>
    <lineage>
        <taxon>Eukaryota</taxon>
        <taxon>Metazoa</taxon>
        <taxon>Spiralia</taxon>
        <taxon>Lophotrochozoa</taxon>
        <taxon>Mollusca</taxon>
        <taxon>Bivalvia</taxon>
        <taxon>Autobranchia</taxon>
        <taxon>Pteriomorphia</taxon>
        <taxon>Mytilida</taxon>
        <taxon>Mytiloidea</taxon>
        <taxon>Mytilidae</taxon>
        <taxon>Mytilinae</taxon>
        <taxon>Mytilus</taxon>
    </lineage>
</organism>
<dbReference type="OrthoDB" id="6015928at2759"/>
<keyword evidence="1" id="KW-0175">Coiled coil</keyword>
<keyword evidence="3" id="KW-1185">Reference proteome</keyword>
<gene>
    <name evidence="2" type="ORF">MCOR_52854</name>
</gene>
<evidence type="ECO:0000313" key="2">
    <source>
        <dbReference type="EMBL" id="CAC5420641.1"/>
    </source>
</evidence>
<feature type="coiled-coil region" evidence="1">
    <location>
        <begin position="207"/>
        <end position="259"/>
    </location>
</feature>
<protein>
    <submittedName>
        <fullName evidence="2">Uncharacterized protein</fullName>
    </submittedName>
</protein>
<evidence type="ECO:0000256" key="1">
    <source>
        <dbReference type="SAM" id="Coils"/>
    </source>
</evidence>
<proteinExistence type="predicted"/>
<name>A0A6J8ENH6_MYTCO</name>
<dbReference type="AlphaFoldDB" id="A0A6J8ENH6"/>
<reference evidence="2 3" key="1">
    <citation type="submission" date="2020-06" db="EMBL/GenBank/DDBJ databases">
        <authorList>
            <person name="Li R."/>
            <person name="Bekaert M."/>
        </authorList>
    </citation>
    <scope>NUCLEOTIDE SEQUENCE [LARGE SCALE GENOMIC DNA]</scope>
    <source>
        <strain evidence="3">wild</strain>
    </source>
</reference>
<dbReference type="EMBL" id="CACVKT020009162">
    <property type="protein sequence ID" value="CAC5420641.1"/>
    <property type="molecule type" value="Genomic_DNA"/>
</dbReference>
<evidence type="ECO:0000313" key="3">
    <source>
        <dbReference type="Proteomes" id="UP000507470"/>
    </source>
</evidence>
<dbReference type="Proteomes" id="UP000507470">
    <property type="component" value="Unassembled WGS sequence"/>
</dbReference>